<accession>A0ABW5RHQ6</accession>
<comment type="caution">
    <text evidence="1">The sequence shown here is derived from an EMBL/GenBank/DDBJ whole genome shotgun (WGS) entry which is preliminary data.</text>
</comment>
<proteinExistence type="predicted"/>
<dbReference type="InterPro" id="IPR052552">
    <property type="entry name" value="YeaO-like"/>
</dbReference>
<protein>
    <submittedName>
        <fullName evidence="1">DUF488 domain-containing protein</fullName>
    </submittedName>
</protein>
<dbReference type="PANTHER" id="PTHR36849">
    <property type="entry name" value="CYTOPLASMIC PROTEIN-RELATED"/>
    <property type="match status" value="1"/>
</dbReference>
<gene>
    <name evidence="1" type="ORF">ACFSUQ_02730</name>
</gene>
<evidence type="ECO:0000313" key="2">
    <source>
        <dbReference type="Proteomes" id="UP001597453"/>
    </source>
</evidence>
<evidence type="ECO:0000313" key="1">
    <source>
        <dbReference type="EMBL" id="MFD2674216.1"/>
    </source>
</evidence>
<dbReference type="RefSeq" id="WP_066057663.1">
    <property type="nucleotide sequence ID" value="NZ_JBHUNF010000001.1"/>
</dbReference>
<keyword evidence="2" id="KW-1185">Reference proteome</keyword>
<dbReference type="Proteomes" id="UP001597453">
    <property type="component" value="Unassembled WGS sequence"/>
</dbReference>
<sequence>MTTVRVKSVRDEPASTDGYRILVNRLWPRGISRERAAIDTWCKDITPSTELRKDYHAERIDFEVFRERYLDEITENAAAAAEFRALVAEQGTVTLVYDSKLENNHATVLREWLANE</sequence>
<dbReference type="PANTHER" id="PTHR36849:SF1">
    <property type="entry name" value="CYTOPLASMIC PROTEIN"/>
    <property type="match status" value="1"/>
</dbReference>
<name>A0ABW5RHQ6_9MICO</name>
<reference evidence="2" key="1">
    <citation type="journal article" date="2019" name="Int. J. Syst. Evol. Microbiol.">
        <title>The Global Catalogue of Microorganisms (GCM) 10K type strain sequencing project: providing services to taxonomists for standard genome sequencing and annotation.</title>
        <authorList>
            <consortium name="The Broad Institute Genomics Platform"/>
            <consortium name="The Broad Institute Genome Sequencing Center for Infectious Disease"/>
            <person name="Wu L."/>
            <person name="Ma J."/>
        </authorList>
    </citation>
    <scope>NUCLEOTIDE SEQUENCE [LARGE SCALE GENOMIC DNA]</scope>
    <source>
        <strain evidence="2">TISTR 1511</strain>
    </source>
</reference>
<organism evidence="1 2">
    <name type="scientific">Gulosibacter bifidus</name>
    <dbReference type="NCBI Taxonomy" id="272239"/>
    <lineage>
        <taxon>Bacteria</taxon>
        <taxon>Bacillati</taxon>
        <taxon>Actinomycetota</taxon>
        <taxon>Actinomycetes</taxon>
        <taxon>Micrococcales</taxon>
        <taxon>Microbacteriaceae</taxon>
        <taxon>Gulosibacter</taxon>
    </lineage>
</organism>
<dbReference type="EMBL" id="JBHUNF010000001">
    <property type="protein sequence ID" value="MFD2674216.1"/>
    <property type="molecule type" value="Genomic_DNA"/>
</dbReference>
<dbReference type="Pfam" id="PF22752">
    <property type="entry name" value="DUF488-N3i"/>
    <property type="match status" value="1"/>
</dbReference>